<evidence type="ECO:0000256" key="12">
    <source>
        <dbReference type="RuleBase" id="RU366078"/>
    </source>
</evidence>
<feature type="domain" description="Clip" evidence="15">
    <location>
        <begin position="23"/>
        <end position="73"/>
    </location>
</feature>
<evidence type="ECO:0000256" key="4">
    <source>
        <dbReference type="ARBA" id="ARBA00022801"/>
    </source>
</evidence>
<keyword evidence="1 11" id="KW-0645">Protease</keyword>
<dbReference type="SMART" id="SM00680">
    <property type="entry name" value="CLIP"/>
    <property type="match status" value="1"/>
</dbReference>
<dbReference type="PROSITE" id="PS50240">
    <property type="entry name" value="TRYPSIN_DOM"/>
    <property type="match status" value="1"/>
</dbReference>
<dbReference type="InterPro" id="IPR022700">
    <property type="entry name" value="CLIP"/>
</dbReference>
<feature type="signal peptide" evidence="12">
    <location>
        <begin position="1"/>
        <end position="19"/>
    </location>
</feature>
<evidence type="ECO:0000313" key="17">
    <source>
        <dbReference type="Proteomes" id="UP001059596"/>
    </source>
</evidence>
<dbReference type="PROSITE" id="PS51888">
    <property type="entry name" value="CLIP"/>
    <property type="match status" value="1"/>
</dbReference>
<dbReference type="GO" id="GO:0051604">
    <property type="term" value="P:protein maturation"/>
    <property type="evidence" value="ECO:0007669"/>
    <property type="project" value="UniProtKB-ARBA"/>
</dbReference>
<keyword evidence="2" id="KW-0479">Metal-binding</keyword>
<reference evidence="16" key="1">
    <citation type="journal article" date="2023" name="Genome Biol. Evol.">
        <title>Long-read-based Genome Assembly of Drosophila gunungcola Reveals Fewer Chemosensory Genes in Flower-breeding Species.</title>
        <authorList>
            <person name="Negi A."/>
            <person name="Liao B.Y."/>
            <person name="Yeh S.D."/>
        </authorList>
    </citation>
    <scope>NUCLEOTIDE SEQUENCE</scope>
    <source>
        <strain evidence="16">Sukarami</strain>
    </source>
</reference>
<keyword evidence="17" id="KW-1185">Reference proteome</keyword>
<dbReference type="PROSITE" id="PS00134">
    <property type="entry name" value="TRYPSIN_HIS"/>
    <property type="match status" value="1"/>
</dbReference>
<comment type="subcellular location">
    <subcellularLocation>
        <location evidence="12">Secreted</location>
    </subcellularLocation>
</comment>
<proteinExistence type="inferred from homology"/>
<evidence type="ECO:0000256" key="1">
    <source>
        <dbReference type="ARBA" id="ARBA00022670"/>
    </source>
</evidence>
<dbReference type="GO" id="GO:0046872">
    <property type="term" value="F:metal ion binding"/>
    <property type="evidence" value="ECO:0007669"/>
    <property type="project" value="UniProtKB-KW"/>
</dbReference>
<dbReference type="EMBL" id="JAMKOV010000001">
    <property type="protein sequence ID" value="KAI8044898.1"/>
    <property type="molecule type" value="Genomic_DNA"/>
</dbReference>
<evidence type="ECO:0000256" key="7">
    <source>
        <dbReference type="ARBA" id="ARBA00023145"/>
    </source>
</evidence>
<dbReference type="FunFam" id="2.40.10.10:FF:000078">
    <property type="entry name" value="Serine protease H137"/>
    <property type="match status" value="1"/>
</dbReference>
<evidence type="ECO:0000256" key="8">
    <source>
        <dbReference type="ARBA" id="ARBA00023157"/>
    </source>
</evidence>
<organism evidence="16 17">
    <name type="scientific">Drosophila gunungcola</name>
    <name type="common">fruit fly</name>
    <dbReference type="NCBI Taxonomy" id="103775"/>
    <lineage>
        <taxon>Eukaryota</taxon>
        <taxon>Metazoa</taxon>
        <taxon>Ecdysozoa</taxon>
        <taxon>Arthropoda</taxon>
        <taxon>Hexapoda</taxon>
        <taxon>Insecta</taxon>
        <taxon>Pterygota</taxon>
        <taxon>Neoptera</taxon>
        <taxon>Endopterygota</taxon>
        <taxon>Diptera</taxon>
        <taxon>Brachycera</taxon>
        <taxon>Muscomorpha</taxon>
        <taxon>Ephydroidea</taxon>
        <taxon>Drosophilidae</taxon>
        <taxon>Drosophila</taxon>
        <taxon>Sophophora</taxon>
    </lineage>
</organism>
<protein>
    <recommendedName>
        <fullName evidence="12">CLIP domain-containing serine protease</fullName>
        <ecNumber evidence="11">3.4.21.-</ecNumber>
    </recommendedName>
</protein>
<keyword evidence="4 11" id="KW-0378">Hydrolase</keyword>
<dbReference type="SMART" id="SM00020">
    <property type="entry name" value="Tryp_SPc"/>
    <property type="match status" value="1"/>
</dbReference>
<dbReference type="PRINTS" id="PR00722">
    <property type="entry name" value="CHYMOTRYPSIN"/>
</dbReference>
<dbReference type="Gene3D" id="3.30.1640.30">
    <property type="match status" value="1"/>
</dbReference>
<keyword evidence="8" id="KW-1015">Disulfide bond</keyword>
<sequence>MKVFVGVFLCILIVREARLQISRCRNPNQRTGICVDIARCSPLNSGRMKTPSQWQFIDASRCYSPDSRTFVCCTDDIDFKRRLVARPNGGGYNSPPQQYGGGYNSPPQQYGGGYNSPPQQYGGVSISLPQQDTCGGDIVSLLIFEGKQTVLTKFSWMALLEYLSPDGEYLEPKCAGSLINNRYVLTAAHCLEPVNAKLVSVRLGEHDTRTDHDCQGRICAPGVITVPIEEKFSHESYYAGSNNFLHDIAIIRLAHEVAYSPTIRPICLPSTVGGVTLRPGQQLTVAGWGRTQNGLPSPTKLEAHVDYWAYDMCRRRYLSEYIALAPSQICALGKGDSCEGDSGGPLMAYRQGTWVLQGIVSFGKTHCGQVGWPSVYTNVTAYDDWIKGKMRP</sequence>
<dbReference type="GO" id="GO:0006508">
    <property type="term" value="P:proteolysis"/>
    <property type="evidence" value="ECO:0007669"/>
    <property type="project" value="UniProtKB-KW"/>
</dbReference>
<dbReference type="EC" id="3.4.21.-" evidence="11"/>
<evidence type="ECO:0000256" key="10">
    <source>
        <dbReference type="ARBA" id="ARBA00024195"/>
    </source>
</evidence>
<dbReference type="FunFam" id="2.40.10.10:FF:000028">
    <property type="entry name" value="Serine protease easter"/>
    <property type="match status" value="1"/>
</dbReference>
<dbReference type="InterPro" id="IPR038565">
    <property type="entry name" value="CLIP_sf"/>
</dbReference>
<evidence type="ECO:0000256" key="3">
    <source>
        <dbReference type="ARBA" id="ARBA00022729"/>
    </source>
</evidence>
<dbReference type="GO" id="GO:0005576">
    <property type="term" value="C:extracellular region"/>
    <property type="evidence" value="ECO:0007669"/>
    <property type="project" value="UniProtKB-SubCell"/>
</dbReference>
<keyword evidence="5 11" id="KW-0720">Serine protease</keyword>
<comment type="caution">
    <text evidence="16">The sequence shown here is derived from an EMBL/GenBank/DDBJ whole genome shotgun (WGS) entry which is preliminary data.</text>
</comment>
<dbReference type="InterPro" id="IPR018114">
    <property type="entry name" value="TRYPSIN_HIS"/>
</dbReference>
<evidence type="ECO:0000256" key="6">
    <source>
        <dbReference type="ARBA" id="ARBA00022837"/>
    </source>
</evidence>
<feature type="region of interest" description="Disordered" evidence="13">
    <location>
        <begin position="88"/>
        <end position="116"/>
    </location>
</feature>
<dbReference type="Gene3D" id="2.40.10.10">
    <property type="entry name" value="Trypsin-like serine proteases"/>
    <property type="match status" value="2"/>
</dbReference>
<dbReference type="AlphaFoldDB" id="A0A9P9YXH1"/>
<dbReference type="InterPro" id="IPR033116">
    <property type="entry name" value="TRYPSIN_SER"/>
</dbReference>
<evidence type="ECO:0000259" key="14">
    <source>
        <dbReference type="PROSITE" id="PS50240"/>
    </source>
</evidence>
<evidence type="ECO:0000256" key="9">
    <source>
        <dbReference type="ARBA" id="ARBA00023180"/>
    </source>
</evidence>
<evidence type="ECO:0000256" key="11">
    <source>
        <dbReference type="RuleBase" id="RU363034"/>
    </source>
</evidence>
<dbReference type="Pfam" id="PF12032">
    <property type="entry name" value="CLIP"/>
    <property type="match status" value="1"/>
</dbReference>
<evidence type="ECO:0000259" key="15">
    <source>
        <dbReference type="PROSITE" id="PS51888"/>
    </source>
</evidence>
<evidence type="ECO:0000256" key="2">
    <source>
        <dbReference type="ARBA" id="ARBA00022723"/>
    </source>
</evidence>
<keyword evidence="6" id="KW-0106">Calcium</keyword>
<dbReference type="InterPro" id="IPR001254">
    <property type="entry name" value="Trypsin_dom"/>
</dbReference>
<dbReference type="InterPro" id="IPR009003">
    <property type="entry name" value="Peptidase_S1_PA"/>
</dbReference>
<comment type="similarity">
    <text evidence="10 12">Belongs to the peptidase S1 family. CLIP subfamily.</text>
</comment>
<dbReference type="InterPro" id="IPR043504">
    <property type="entry name" value="Peptidase_S1_PA_chymotrypsin"/>
</dbReference>
<accession>A0A9P9YXH1</accession>
<dbReference type="PANTHER" id="PTHR24256">
    <property type="entry name" value="TRYPTASE-RELATED"/>
    <property type="match status" value="1"/>
</dbReference>
<evidence type="ECO:0000313" key="16">
    <source>
        <dbReference type="EMBL" id="KAI8044898.1"/>
    </source>
</evidence>
<keyword evidence="3 12" id="KW-0732">Signal</keyword>
<dbReference type="Proteomes" id="UP001059596">
    <property type="component" value="Chromosome 3R"/>
</dbReference>
<feature type="domain" description="Peptidase S1" evidence="14">
    <location>
        <begin position="143"/>
        <end position="391"/>
    </location>
</feature>
<dbReference type="CDD" id="cd00190">
    <property type="entry name" value="Tryp_SPc"/>
    <property type="match status" value="1"/>
</dbReference>
<gene>
    <name evidence="16" type="ORF">M5D96_001073</name>
</gene>
<name>A0A9P9YXH1_9MUSC</name>
<feature type="chain" id="PRO_5040528466" description="CLIP domain-containing serine protease" evidence="12">
    <location>
        <begin position="20"/>
        <end position="392"/>
    </location>
</feature>
<evidence type="ECO:0000256" key="13">
    <source>
        <dbReference type="SAM" id="MobiDB-lite"/>
    </source>
</evidence>
<keyword evidence="9" id="KW-0325">Glycoprotein</keyword>
<dbReference type="InterPro" id="IPR051487">
    <property type="entry name" value="Ser/Thr_Proteases_Immune/Dev"/>
</dbReference>
<keyword evidence="12" id="KW-0964">Secreted</keyword>
<dbReference type="OrthoDB" id="10061449at2759"/>
<dbReference type="Pfam" id="PF00089">
    <property type="entry name" value="Trypsin"/>
    <property type="match status" value="1"/>
</dbReference>
<dbReference type="InterPro" id="IPR001314">
    <property type="entry name" value="Peptidase_S1A"/>
</dbReference>
<dbReference type="PROSITE" id="PS00135">
    <property type="entry name" value="TRYPSIN_SER"/>
    <property type="match status" value="1"/>
</dbReference>
<comment type="domain">
    <text evidence="12">The clip domain consists of 35-55 residues which are 'knitted' together usually by 3 conserved disulfide bonds forming a clip-like compact structure.</text>
</comment>
<evidence type="ECO:0000256" key="5">
    <source>
        <dbReference type="ARBA" id="ARBA00022825"/>
    </source>
</evidence>
<dbReference type="GO" id="GO:0004252">
    <property type="term" value="F:serine-type endopeptidase activity"/>
    <property type="evidence" value="ECO:0007669"/>
    <property type="project" value="UniProtKB-UniRule"/>
</dbReference>
<dbReference type="SUPFAM" id="SSF50494">
    <property type="entry name" value="Trypsin-like serine proteases"/>
    <property type="match status" value="1"/>
</dbReference>
<keyword evidence="7" id="KW-0865">Zymogen</keyword>